<evidence type="ECO:0000313" key="4">
    <source>
        <dbReference type="Proteomes" id="UP000231267"/>
    </source>
</evidence>
<dbReference type="InterPro" id="IPR013096">
    <property type="entry name" value="Cupin_2"/>
</dbReference>
<dbReference type="InterPro" id="IPR014710">
    <property type="entry name" value="RmlC-like_jellyroll"/>
</dbReference>
<accession>A0A2J0LE29</accession>
<comment type="caution">
    <text evidence="3">The sequence shown here is derived from an EMBL/GenBank/DDBJ whole genome shotgun (WGS) entry which is preliminary data.</text>
</comment>
<dbReference type="Proteomes" id="UP000231267">
    <property type="component" value="Unassembled WGS sequence"/>
</dbReference>
<organism evidence="3 4">
    <name type="scientific">Candidatus Taenaricola geysiri</name>
    <dbReference type="NCBI Taxonomy" id="1974752"/>
    <lineage>
        <taxon>Bacteria</taxon>
        <taxon>Pseudomonadati</taxon>
        <taxon>Candidatus Omnitrophota</taxon>
        <taxon>Candidatus Taenaricola</taxon>
    </lineage>
</organism>
<dbReference type="AlphaFoldDB" id="A0A2J0LE29"/>
<evidence type="ECO:0000256" key="1">
    <source>
        <dbReference type="ARBA" id="ARBA00022723"/>
    </source>
</evidence>
<reference evidence="3 4" key="1">
    <citation type="submission" date="2017-09" db="EMBL/GenBank/DDBJ databases">
        <title>Depth-based differentiation of microbial function through sediment-hosted aquifers and enrichment of novel symbionts in the deep terrestrial subsurface.</title>
        <authorList>
            <person name="Probst A.J."/>
            <person name="Ladd B."/>
            <person name="Jarett J.K."/>
            <person name="Geller-Mcgrath D.E."/>
            <person name="Sieber C.M."/>
            <person name="Emerson J.B."/>
            <person name="Anantharaman K."/>
            <person name="Thomas B.C."/>
            <person name="Malmstrom R."/>
            <person name="Stieglmeier M."/>
            <person name="Klingl A."/>
            <person name="Woyke T."/>
            <person name="Ryan C.M."/>
            <person name="Banfield J.F."/>
        </authorList>
    </citation>
    <scope>NUCLEOTIDE SEQUENCE [LARGE SCALE GENOMIC DNA]</scope>
    <source>
        <strain evidence="3">CG12_big_fil_rev_8_21_14_0_65_43_15</strain>
    </source>
</reference>
<dbReference type="PANTHER" id="PTHR35848">
    <property type="entry name" value="OXALATE-BINDING PROTEIN"/>
    <property type="match status" value="1"/>
</dbReference>
<protein>
    <recommendedName>
        <fullName evidence="2">Cupin type-2 domain-containing protein</fullName>
    </recommendedName>
</protein>
<proteinExistence type="predicted"/>
<evidence type="ECO:0000313" key="3">
    <source>
        <dbReference type="EMBL" id="PIW66122.1"/>
    </source>
</evidence>
<keyword evidence="1" id="KW-0479">Metal-binding</keyword>
<dbReference type="GO" id="GO:0046872">
    <property type="term" value="F:metal ion binding"/>
    <property type="evidence" value="ECO:0007669"/>
    <property type="project" value="UniProtKB-KW"/>
</dbReference>
<dbReference type="EMBL" id="PFGP01000112">
    <property type="protein sequence ID" value="PIW66122.1"/>
    <property type="molecule type" value="Genomic_DNA"/>
</dbReference>
<feature type="domain" description="Cupin type-2" evidence="2">
    <location>
        <begin position="52"/>
        <end position="112"/>
    </location>
</feature>
<dbReference type="InterPro" id="IPR051610">
    <property type="entry name" value="GPI/OXD"/>
</dbReference>
<dbReference type="PANTHER" id="PTHR35848:SF6">
    <property type="entry name" value="CUPIN TYPE-2 DOMAIN-CONTAINING PROTEIN"/>
    <property type="match status" value="1"/>
</dbReference>
<dbReference type="Gene3D" id="2.60.120.10">
    <property type="entry name" value="Jelly Rolls"/>
    <property type="match status" value="1"/>
</dbReference>
<sequence length="248" mass="26949">MAQIPLSLEGADVSVCGVKGFMIDEVREFSGPDGSKEAVDCAAVAALDIIDSPVHVHAETREVYHILDGAGKMLLGDKIVDVRPGNVILIPPSVEHGLVSDSGMPVKVLLIFTPGIAPKEKPEFRDEAIVHIRTSKRIEELAAVLDYEPNLAEKRILVVSKDGSVPPDIMRFLTESDFTENAGRFVGTNISGVSLADYNKGQDNSYDLVIHINEDGTYSLTSIHLKQPLPVAISIDELKQRIQAWISV</sequence>
<gene>
    <name evidence="3" type="ORF">COW11_04965</name>
</gene>
<dbReference type="Pfam" id="PF07883">
    <property type="entry name" value="Cupin_2"/>
    <property type="match status" value="1"/>
</dbReference>
<name>A0A2J0LE29_9BACT</name>
<evidence type="ECO:0000259" key="2">
    <source>
        <dbReference type="Pfam" id="PF07883"/>
    </source>
</evidence>
<dbReference type="SUPFAM" id="SSF51182">
    <property type="entry name" value="RmlC-like cupins"/>
    <property type="match status" value="1"/>
</dbReference>
<dbReference type="InterPro" id="IPR011051">
    <property type="entry name" value="RmlC_Cupin_sf"/>
</dbReference>